<dbReference type="PROSITE" id="PS00667">
    <property type="entry name" value="COMPLEX1_ND1_1"/>
    <property type="match status" value="1"/>
</dbReference>
<comment type="subcellular location">
    <subcellularLocation>
        <location evidence="2 12">Mitochondrion inner membrane</location>
        <topology evidence="2 12">Multi-pass membrane protein</topology>
    </subcellularLocation>
</comment>
<comment type="similarity">
    <text evidence="3 12">Belongs to the complex I subunit 1 family.</text>
</comment>
<feature type="transmembrane region" description="Helical" evidence="14">
    <location>
        <begin position="228"/>
        <end position="249"/>
    </location>
</feature>
<reference evidence="15" key="1">
    <citation type="submission" date="2012-06" db="EMBL/GenBank/DDBJ databases">
        <title>Mitogenomics of the Coleoptera under dense taxon sampling.</title>
        <authorList>
            <person name="Timmermans M.J.T.N."/>
            <person name="Lim J."/>
            <person name="Dodsworth S."/>
            <person name="Haran J."/>
            <person name="Ahrens D."/>
            <person name="Bocak L."/>
            <person name="London A."/>
            <person name="Culverwell L."/>
            <person name="Vogler A.P."/>
        </authorList>
    </citation>
    <scope>NUCLEOTIDE SEQUENCE</scope>
</reference>
<evidence type="ECO:0000256" key="13">
    <source>
        <dbReference type="RuleBase" id="RU000473"/>
    </source>
</evidence>
<comment type="catalytic activity">
    <reaction evidence="13">
        <text>a ubiquinone + NADH + 5 H(+)(in) = a ubiquinol + NAD(+) + 4 H(+)(out)</text>
        <dbReference type="Rhea" id="RHEA:29091"/>
        <dbReference type="Rhea" id="RHEA-COMP:9565"/>
        <dbReference type="Rhea" id="RHEA-COMP:9566"/>
        <dbReference type="ChEBI" id="CHEBI:15378"/>
        <dbReference type="ChEBI" id="CHEBI:16389"/>
        <dbReference type="ChEBI" id="CHEBI:17976"/>
        <dbReference type="ChEBI" id="CHEBI:57540"/>
        <dbReference type="ChEBI" id="CHEBI:57945"/>
        <dbReference type="EC" id="7.1.1.2"/>
    </reaction>
</comment>
<evidence type="ECO:0000256" key="11">
    <source>
        <dbReference type="ARBA" id="ARBA00023136"/>
    </source>
</evidence>
<dbReference type="InterPro" id="IPR001694">
    <property type="entry name" value="NADH_UbQ_OxRdtase_su1/FPO"/>
</dbReference>
<evidence type="ECO:0000256" key="1">
    <source>
        <dbReference type="ARBA" id="ARBA00003257"/>
    </source>
</evidence>
<organism evidence="15">
    <name type="scientific">Scirtidae sp. GENSP01</name>
    <dbReference type="NCBI Taxonomy" id="1205580"/>
    <lineage>
        <taxon>Eukaryota</taxon>
        <taxon>Metazoa</taxon>
        <taxon>Ecdysozoa</taxon>
        <taxon>Arthropoda</taxon>
        <taxon>Hexapoda</taxon>
        <taxon>Insecta</taxon>
        <taxon>Pterygota</taxon>
        <taxon>Neoptera</taxon>
        <taxon>Endopterygota</taxon>
        <taxon>Coleoptera</taxon>
        <taxon>Polyphaga</taxon>
        <taxon>Elateriformia</taxon>
        <taxon>Scirtoidea</taxon>
        <taxon>Scirtidae</taxon>
    </lineage>
</organism>
<dbReference type="Pfam" id="PF00146">
    <property type="entry name" value="NADHdh"/>
    <property type="match status" value="1"/>
</dbReference>
<protein>
    <recommendedName>
        <fullName evidence="4 13">NADH-ubiquinone oxidoreductase chain 1</fullName>
        <ecNumber evidence="13">7.1.1.2</ecNumber>
    </recommendedName>
</protein>
<keyword evidence="6 12" id="KW-0812">Transmembrane</keyword>
<gene>
    <name evidence="15" type="primary">nad1</name>
</gene>
<dbReference type="PANTHER" id="PTHR11432:SF3">
    <property type="entry name" value="NADH-UBIQUINONE OXIDOREDUCTASE CHAIN 1"/>
    <property type="match status" value="1"/>
</dbReference>
<evidence type="ECO:0000256" key="8">
    <source>
        <dbReference type="ARBA" id="ARBA00022989"/>
    </source>
</evidence>
<geneLocation type="mitochondrion" evidence="15"/>
<dbReference type="EMBL" id="JX412785">
    <property type="protein sequence ID" value="ALO76807.1"/>
    <property type="molecule type" value="Genomic_DNA"/>
</dbReference>
<proteinExistence type="inferred from homology"/>
<evidence type="ECO:0000256" key="4">
    <source>
        <dbReference type="ARBA" id="ARBA00021009"/>
    </source>
</evidence>
<dbReference type="PANTHER" id="PTHR11432">
    <property type="entry name" value="NADH DEHYDROGENASE SUBUNIT 1"/>
    <property type="match status" value="1"/>
</dbReference>
<name>A0A0S2MQ20_9COLE</name>
<evidence type="ECO:0000256" key="3">
    <source>
        <dbReference type="ARBA" id="ARBA00010535"/>
    </source>
</evidence>
<evidence type="ECO:0000256" key="5">
    <source>
        <dbReference type="ARBA" id="ARBA00022448"/>
    </source>
</evidence>
<dbReference type="GO" id="GO:0005743">
    <property type="term" value="C:mitochondrial inner membrane"/>
    <property type="evidence" value="ECO:0007669"/>
    <property type="project" value="UniProtKB-SubCell"/>
</dbReference>
<feature type="transmembrane region" description="Helical" evidence="14">
    <location>
        <begin position="150"/>
        <end position="173"/>
    </location>
</feature>
<evidence type="ECO:0000256" key="10">
    <source>
        <dbReference type="ARBA" id="ARBA00023128"/>
    </source>
</evidence>
<keyword evidence="8 14" id="KW-1133">Transmembrane helix</keyword>
<accession>A0A0S2MQ20</accession>
<evidence type="ECO:0000256" key="14">
    <source>
        <dbReference type="SAM" id="Phobius"/>
    </source>
</evidence>
<evidence type="ECO:0000256" key="6">
    <source>
        <dbReference type="ARBA" id="ARBA00022692"/>
    </source>
</evidence>
<comment type="function">
    <text evidence="1">Core subunit of the mitochondrial membrane respiratory chain NADH dehydrogenase (Complex I) that is believed to belong to the minimal assembly required for catalysis. Complex I functions in the transfer of electrons from NADH to the respiratory chain. The immediate electron acceptor for the enzyme is believed to be ubiquinone.</text>
</comment>
<evidence type="ECO:0000256" key="2">
    <source>
        <dbReference type="ARBA" id="ARBA00004448"/>
    </source>
</evidence>
<feature type="transmembrane region" description="Helical" evidence="14">
    <location>
        <begin position="78"/>
        <end position="97"/>
    </location>
</feature>
<dbReference type="GO" id="GO:0003954">
    <property type="term" value="F:NADH dehydrogenase activity"/>
    <property type="evidence" value="ECO:0007669"/>
    <property type="project" value="TreeGrafter"/>
</dbReference>
<dbReference type="EC" id="7.1.1.2" evidence="13"/>
<feature type="transmembrane region" description="Helical" evidence="14">
    <location>
        <begin position="179"/>
        <end position="199"/>
    </location>
</feature>
<dbReference type="GO" id="GO:0009060">
    <property type="term" value="P:aerobic respiration"/>
    <property type="evidence" value="ECO:0007669"/>
    <property type="project" value="TreeGrafter"/>
</dbReference>
<dbReference type="AlphaFoldDB" id="A0A0S2MQ20"/>
<evidence type="ECO:0000256" key="7">
    <source>
        <dbReference type="ARBA" id="ARBA00022792"/>
    </source>
</evidence>
<dbReference type="PROSITE" id="PS00668">
    <property type="entry name" value="COMPLEX1_ND1_2"/>
    <property type="match status" value="1"/>
</dbReference>
<dbReference type="GO" id="GO:0008137">
    <property type="term" value="F:NADH dehydrogenase (ubiquinone) activity"/>
    <property type="evidence" value="ECO:0007669"/>
    <property type="project" value="UniProtKB-EC"/>
</dbReference>
<keyword evidence="11 14" id="KW-0472">Membrane</keyword>
<keyword evidence="10 13" id="KW-0496">Mitochondrion</keyword>
<keyword evidence="12" id="KW-0520">NAD</keyword>
<feature type="transmembrane region" description="Helical" evidence="14">
    <location>
        <begin position="6"/>
        <end position="31"/>
    </location>
</feature>
<keyword evidence="9 13" id="KW-0830">Ubiquinone</keyword>
<evidence type="ECO:0000256" key="12">
    <source>
        <dbReference type="RuleBase" id="RU000471"/>
    </source>
</evidence>
<feature type="transmembrane region" description="Helical" evidence="14">
    <location>
        <begin position="255"/>
        <end position="274"/>
    </location>
</feature>
<keyword evidence="5" id="KW-0813">Transport</keyword>
<sequence length="317" mass="37069">MLVLCWINLVIMYSIVLILCILVGVAFLTLFERKILGYIQVRKGPNKVGYKGILQPFSDAVKLFTKEQTLPLVSNYNMYYMSPVLNLFLSLFLWVSLPFLTGLYYFNLGLLFVLCCLSLGVYTIMISGWSSNSNYSLLGSLRCVAQTISYEVSMALVLMSFLILVETFSFFDFLKFQKFIFMLFLSIPLFLVWIVIMLAETNRTPFDFAEGESELVSGFNVEYSSGGFALIFLAEYSSILFMSFIFSIIFFGSNMISLVFFYLWFFRHFLFIWIRGTLPRYRYDKLMELVWKIFLPLSLNFLFFYLGLKIFFFVFFI</sequence>
<feature type="transmembrane region" description="Helical" evidence="14">
    <location>
        <begin position="103"/>
        <end position="129"/>
    </location>
</feature>
<feature type="transmembrane region" description="Helical" evidence="14">
    <location>
        <begin position="294"/>
        <end position="316"/>
    </location>
</feature>
<evidence type="ECO:0000256" key="9">
    <source>
        <dbReference type="ARBA" id="ARBA00023075"/>
    </source>
</evidence>
<keyword evidence="7" id="KW-0999">Mitochondrion inner membrane</keyword>
<dbReference type="HAMAP" id="MF_01350">
    <property type="entry name" value="NDH1_NuoH"/>
    <property type="match status" value="1"/>
</dbReference>
<evidence type="ECO:0000313" key="15">
    <source>
        <dbReference type="EMBL" id="ALO76807.1"/>
    </source>
</evidence>
<dbReference type="InterPro" id="IPR018086">
    <property type="entry name" value="NADH_UbQ_OxRdtase_su1_CS"/>
</dbReference>